<dbReference type="GO" id="GO:0003676">
    <property type="term" value="F:nucleic acid binding"/>
    <property type="evidence" value="ECO:0007669"/>
    <property type="project" value="InterPro"/>
</dbReference>
<name>A0A9Q3GYN2_9BASI</name>
<evidence type="ECO:0000313" key="2">
    <source>
        <dbReference type="Proteomes" id="UP000765509"/>
    </source>
</evidence>
<dbReference type="InterPro" id="IPR036397">
    <property type="entry name" value="RNaseH_sf"/>
</dbReference>
<dbReference type="OrthoDB" id="7691805at2759"/>
<dbReference type="Gene3D" id="3.30.420.10">
    <property type="entry name" value="Ribonuclease H-like superfamily/Ribonuclease H"/>
    <property type="match status" value="1"/>
</dbReference>
<dbReference type="AlphaFoldDB" id="A0A9Q3GYN2"/>
<comment type="caution">
    <text evidence="1">The sequence shown here is derived from an EMBL/GenBank/DDBJ whole genome shotgun (WGS) entry which is preliminary data.</text>
</comment>
<dbReference type="InterPro" id="IPR012337">
    <property type="entry name" value="RNaseH-like_sf"/>
</dbReference>
<proteinExistence type="predicted"/>
<gene>
    <name evidence="1" type="ORF">O181_024943</name>
</gene>
<protein>
    <recommendedName>
        <fullName evidence="3">Integrase catalytic domain-containing protein</fullName>
    </recommendedName>
</protein>
<keyword evidence="2" id="KW-1185">Reference proteome</keyword>
<sequence length="106" mass="12058">MWHSLLTSRDRIVEPMDRFTANLMGKFEDVIPYCGKYGLTMLDMGSTYGECHILTKTSDATIVLLQVMKIWETKTGKKIKAFPSDNGGKFCDSTLENWVHLRGTVH</sequence>
<reference evidence="1" key="1">
    <citation type="submission" date="2021-03" db="EMBL/GenBank/DDBJ databases">
        <title>Draft genome sequence of rust myrtle Austropuccinia psidii MF-1, a brazilian biotype.</title>
        <authorList>
            <person name="Quecine M.C."/>
            <person name="Pachon D.M.R."/>
            <person name="Bonatelli M.L."/>
            <person name="Correr F.H."/>
            <person name="Franceschini L.M."/>
            <person name="Leite T.F."/>
            <person name="Margarido G.R.A."/>
            <person name="Almeida C.A."/>
            <person name="Ferrarezi J.A."/>
            <person name="Labate C.A."/>
        </authorList>
    </citation>
    <scope>NUCLEOTIDE SEQUENCE</scope>
    <source>
        <strain evidence="1">MF-1</strain>
    </source>
</reference>
<organism evidence="1 2">
    <name type="scientific">Austropuccinia psidii MF-1</name>
    <dbReference type="NCBI Taxonomy" id="1389203"/>
    <lineage>
        <taxon>Eukaryota</taxon>
        <taxon>Fungi</taxon>
        <taxon>Dikarya</taxon>
        <taxon>Basidiomycota</taxon>
        <taxon>Pucciniomycotina</taxon>
        <taxon>Pucciniomycetes</taxon>
        <taxon>Pucciniales</taxon>
        <taxon>Sphaerophragmiaceae</taxon>
        <taxon>Austropuccinia</taxon>
    </lineage>
</organism>
<dbReference type="EMBL" id="AVOT02008067">
    <property type="protein sequence ID" value="MBW0485228.1"/>
    <property type="molecule type" value="Genomic_DNA"/>
</dbReference>
<dbReference type="Proteomes" id="UP000765509">
    <property type="component" value="Unassembled WGS sequence"/>
</dbReference>
<dbReference type="SUPFAM" id="SSF53098">
    <property type="entry name" value="Ribonuclease H-like"/>
    <property type="match status" value="1"/>
</dbReference>
<evidence type="ECO:0000313" key="1">
    <source>
        <dbReference type="EMBL" id="MBW0485228.1"/>
    </source>
</evidence>
<evidence type="ECO:0008006" key="3">
    <source>
        <dbReference type="Google" id="ProtNLM"/>
    </source>
</evidence>
<accession>A0A9Q3GYN2</accession>